<keyword evidence="3" id="KW-1185">Reference proteome</keyword>
<reference evidence="2 3" key="1">
    <citation type="journal article" date="2024" name="G3 (Bethesda)">
        <title>Genome assembly of Hibiscus sabdariffa L. provides insights into metabolisms of medicinal natural products.</title>
        <authorList>
            <person name="Kim T."/>
        </authorList>
    </citation>
    <scope>NUCLEOTIDE SEQUENCE [LARGE SCALE GENOMIC DNA]</scope>
    <source>
        <strain evidence="2">TK-2024</strain>
        <tissue evidence="2">Old leaves</tissue>
    </source>
</reference>
<organism evidence="2 3">
    <name type="scientific">Hibiscus sabdariffa</name>
    <name type="common">roselle</name>
    <dbReference type="NCBI Taxonomy" id="183260"/>
    <lineage>
        <taxon>Eukaryota</taxon>
        <taxon>Viridiplantae</taxon>
        <taxon>Streptophyta</taxon>
        <taxon>Embryophyta</taxon>
        <taxon>Tracheophyta</taxon>
        <taxon>Spermatophyta</taxon>
        <taxon>Magnoliopsida</taxon>
        <taxon>eudicotyledons</taxon>
        <taxon>Gunneridae</taxon>
        <taxon>Pentapetalae</taxon>
        <taxon>rosids</taxon>
        <taxon>malvids</taxon>
        <taxon>Malvales</taxon>
        <taxon>Malvaceae</taxon>
        <taxon>Malvoideae</taxon>
        <taxon>Hibiscus</taxon>
    </lineage>
</organism>
<gene>
    <name evidence="2" type="ORF">V6N12_012171</name>
</gene>
<evidence type="ECO:0000313" key="3">
    <source>
        <dbReference type="Proteomes" id="UP001472677"/>
    </source>
</evidence>
<proteinExistence type="predicted"/>
<evidence type="ECO:0000313" key="2">
    <source>
        <dbReference type="EMBL" id="KAK8518936.1"/>
    </source>
</evidence>
<comment type="caution">
    <text evidence="2">The sequence shown here is derived from an EMBL/GenBank/DDBJ whole genome shotgun (WGS) entry which is preliminary data.</text>
</comment>
<name>A0ABR2CJD8_9ROSI</name>
<dbReference type="EMBL" id="JBBPBM010000052">
    <property type="protein sequence ID" value="KAK8518936.1"/>
    <property type="molecule type" value="Genomic_DNA"/>
</dbReference>
<accession>A0ABR2CJD8</accession>
<sequence>MMSFSLLNEAQSSWLLDQLSPPSTHNPKHPSTMAPPQAPPSTTKLAVTWACIGLPMTAPMPPVLWPTTILLQSSQQVPDGEIREMGYTLKLHTDLHEVQTMSGKELKVKCKFIHDIRREEARNVTCKLFRVHIVPQ</sequence>
<protein>
    <submittedName>
        <fullName evidence="2">Uncharacterized protein</fullName>
    </submittedName>
</protein>
<feature type="region of interest" description="Disordered" evidence="1">
    <location>
        <begin position="17"/>
        <end position="41"/>
    </location>
</feature>
<dbReference type="Proteomes" id="UP001472677">
    <property type="component" value="Unassembled WGS sequence"/>
</dbReference>
<evidence type="ECO:0000256" key="1">
    <source>
        <dbReference type="SAM" id="MobiDB-lite"/>
    </source>
</evidence>